<feature type="signal peptide" evidence="2">
    <location>
        <begin position="1"/>
        <end position="23"/>
    </location>
</feature>
<accession>A0ABT5Y114</accession>
<dbReference type="CDD" id="cd00063">
    <property type="entry name" value="FN3"/>
    <property type="match status" value="1"/>
</dbReference>
<comment type="caution">
    <text evidence="4">The sequence shown here is derived from an EMBL/GenBank/DDBJ whole genome shotgun (WGS) entry which is preliminary data.</text>
</comment>
<dbReference type="SUPFAM" id="SSF49265">
    <property type="entry name" value="Fibronectin type III"/>
    <property type="match status" value="1"/>
</dbReference>
<dbReference type="InterPro" id="IPR026444">
    <property type="entry name" value="Secre_tail"/>
</dbReference>
<keyword evidence="5" id="KW-1185">Reference proteome</keyword>
<name>A0ABT5Y114_9FLAO</name>
<dbReference type="Pfam" id="PF18962">
    <property type="entry name" value="Por_Secre_tail"/>
    <property type="match status" value="1"/>
</dbReference>
<protein>
    <submittedName>
        <fullName evidence="4">C10 family peptidase</fullName>
    </submittedName>
</protein>
<dbReference type="Gene3D" id="3.90.70.50">
    <property type="entry name" value="Peptidase C10, streptopain"/>
    <property type="match status" value="2"/>
</dbReference>
<dbReference type="InterPro" id="IPR036116">
    <property type="entry name" value="FN3_sf"/>
</dbReference>
<dbReference type="Gene3D" id="2.60.120.200">
    <property type="match status" value="1"/>
</dbReference>
<reference evidence="4 5" key="1">
    <citation type="submission" date="2023-03" db="EMBL/GenBank/DDBJ databases">
        <title>Muricauda XX sp. nov. and Muricauda XXX sp. nov., two novel species isolated from Okinawa Trough.</title>
        <authorList>
            <person name="Cao W."/>
            <person name="Deng X."/>
        </authorList>
    </citation>
    <scope>NUCLEOTIDE SEQUENCE [LARGE SCALE GENOMIC DNA]</scope>
    <source>
        <strain evidence="4 5">334s03</strain>
    </source>
</reference>
<dbReference type="Gene3D" id="2.60.40.10">
    <property type="entry name" value="Immunoglobulins"/>
    <property type="match status" value="1"/>
</dbReference>
<dbReference type="EMBL" id="JARFVB010000008">
    <property type="protein sequence ID" value="MDF0717137.1"/>
    <property type="molecule type" value="Genomic_DNA"/>
</dbReference>
<keyword evidence="1 2" id="KW-0732">Signal</keyword>
<dbReference type="Pfam" id="PF01640">
    <property type="entry name" value="Peptidase_C10"/>
    <property type="match status" value="1"/>
</dbReference>
<dbReference type="InterPro" id="IPR038765">
    <property type="entry name" value="Papain-like_cys_pep_sf"/>
</dbReference>
<evidence type="ECO:0000313" key="4">
    <source>
        <dbReference type="EMBL" id="MDF0717137.1"/>
    </source>
</evidence>
<dbReference type="SUPFAM" id="SSF54001">
    <property type="entry name" value="Cysteine proteinases"/>
    <property type="match status" value="1"/>
</dbReference>
<organism evidence="4 5">
    <name type="scientific">Flagellimonas yonaguniensis</name>
    <dbReference type="NCBI Taxonomy" id="3031325"/>
    <lineage>
        <taxon>Bacteria</taxon>
        <taxon>Pseudomonadati</taxon>
        <taxon>Bacteroidota</taxon>
        <taxon>Flavobacteriia</taxon>
        <taxon>Flavobacteriales</taxon>
        <taxon>Flavobacteriaceae</taxon>
        <taxon>Flagellimonas</taxon>
    </lineage>
</organism>
<dbReference type="InterPro" id="IPR044934">
    <property type="entry name" value="Streptopain_sf"/>
</dbReference>
<dbReference type="Pfam" id="PF13385">
    <property type="entry name" value="Laminin_G_3"/>
    <property type="match status" value="1"/>
</dbReference>
<dbReference type="SUPFAM" id="SSF49899">
    <property type="entry name" value="Concanavalin A-like lectins/glucanases"/>
    <property type="match status" value="1"/>
</dbReference>
<dbReference type="InterPro" id="IPR000200">
    <property type="entry name" value="Peptidase_C10"/>
</dbReference>
<dbReference type="InterPro" id="IPR013320">
    <property type="entry name" value="ConA-like_dom_sf"/>
</dbReference>
<feature type="chain" id="PRO_5047255995" evidence="2">
    <location>
        <begin position="24"/>
        <end position="950"/>
    </location>
</feature>
<sequence length="950" mass="105710">MKNKSNFFSLALLFLFTATSLFSQTESNAQKTALAFFSRLSGTEQHIKNYYILNENERTQTFIFNFKDAGFVFVESSKNQNRITAFSEKGEYLLKDKVPIPWTISGTVGKTSIQSQKNSPLSSKTGLTNKDMSPFLTDVWGGVNCVDDMGNTVYPSNYYTPDHASPGCVAISMGQILHHYEWPKTGVGNNTYSDNYNGELRRHSAFFDGTTYDWDNMLDEYMGKPSTDIEQKAVGTLMYHTGVALQMDYEPSGSTSNITNTPFVYNNFFRFSGNYQDVDWPEFWTLLYENIQLGRPVPVAVDASRTGDGHVFVVNGYQEVDGVPFYHLNWGWYNDNNINGWYNIQGWTSESPGYNTITGAVFDLLPNPEITQVEETGGGNELTINWEVSPRLQWDAFTLEQKVDNGAWEEIATDIGTTSFSITNLLGKVYQFRVKARVNGQYYDDSWSEIMVHSIDENYNGYVSFGGDQYAYARQTPENNLDFSNDYTFEAWIRLKENNVEGNVILDQEDVFSLDVVDVSALDYAVRFKSYSGSNELSSSTQGVTIPFDAWAHIAVSNSGNVTRLFVNGVLADAHQGGDFELNVSNNALNIAEKYHGGYSSWLIGDMDQLRISTTGRYQNGFIPNMYTPLGVDDQTLAYFPFQDVHKVRLKDEAHTLSVIVKNEPGQAEWNFETFATPPGDMDGDGVPDDLDQCPDTPEGSTVDINGCDLFHLPANNFSIRTTGASCVGSANGSISISALEVLDYEVSLTGNGMNETDVFSNEISFGDLTSGDYQICISPIEFPSYAQCFDITISEPEPLNVQAKTGLQQKEVNLALSGGNIYYIQLNGTLYTTSRSSINLPLTKGANALKVSTDKNCQGEYSEVINIGGDILVYPNPVVDGMIHLVMDDLLIEQLEISILSYSGSQVLYKSAKPVNGQVDIDVNVLAKGTYILYIKAKNKSYSHKFIKN</sequence>
<evidence type="ECO:0000256" key="2">
    <source>
        <dbReference type="SAM" id="SignalP"/>
    </source>
</evidence>
<feature type="domain" description="Fibronectin type-III" evidence="3">
    <location>
        <begin position="367"/>
        <end position="458"/>
    </location>
</feature>
<dbReference type="NCBIfam" id="TIGR04183">
    <property type="entry name" value="Por_Secre_tail"/>
    <property type="match status" value="1"/>
</dbReference>
<dbReference type="InterPro" id="IPR003961">
    <property type="entry name" value="FN3_dom"/>
</dbReference>
<evidence type="ECO:0000313" key="5">
    <source>
        <dbReference type="Proteomes" id="UP001221366"/>
    </source>
</evidence>
<dbReference type="Proteomes" id="UP001221366">
    <property type="component" value="Unassembled WGS sequence"/>
</dbReference>
<evidence type="ECO:0000256" key="1">
    <source>
        <dbReference type="ARBA" id="ARBA00022729"/>
    </source>
</evidence>
<dbReference type="InterPro" id="IPR028974">
    <property type="entry name" value="TSP_type-3_rpt"/>
</dbReference>
<dbReference type="RefSeq" id="WP_275616294.1">
    <property type="nucleotide sequence ID" value="NZ_JARFVB010000008.1"/>
</dbReference>
<gene>
    <name evidence="4" type="ORF">PY092_13320</name>
</gene>
<evidence type="ECO:0000259" key="3">
    <source>
        <dbReference type="PROSITE" id="PS50853"/>
    </source>
</evidence>
<dbReference type="PRINTS" id="PR00797">
    <property type="entry name" value="STREPTOPAIN"/>
</dbReference>
<dbReference type="SUPFAM" id="SSF103647">
    <property type="entry name" value="TSP type-3 repeat"/>
    <property type="match status" value="1"/>
</dbReference>
<dbReference type="PROSITE" id="PS50853">
    <property type="entry name" value="FN3"/>
    <property type="match status" value="1"/>
</dbReference>
<dbReference type="InterPro" id="IPR013783">
    <property type="entry name" value="Ig-like_fold"/>
</dbReference>
<proteinExistence type="predicted"/>